<name>A0A0F8XCQ0_9ZZZZ</name>
<dbReference type="AlphaFoldDB" id="A0A0F8XCQ0"/>
<comment type="caution">
    <text evidence="1">The sequence shown here is derived from an EMBL/GenBank/DDBJ whole genome shotgun (WGS) entry which is preliminary data.</text>
</comment>
<proteinExistence type="predicted"/>
<sequence>MRYRVTMSIEIDAINDAEAYQ</sequence>
<gene>
    <name evidence="1" type="ORF">LCGC14_2962270</name>
</gene>
<reference evidence="1" key="1">
    <citation type="journal article" date="2015" name="Nature">
        <title>Complex archaea that bridge the gap between prokaryotes and eukaryotes.</title>
        <authorList>
            <person name="Spang A."/>
            <person name="Saw J.H."/>
            <person name="Jorgensen S.L."/>
            <person name="Zaremba-Niedzwiedzka K."/>
            <person name="Martijn J."/>
            <person name="Lind A.E."/>
            <person name="van Eijk R."/>
            <person name="Schleper C."/>
            <person name="Guy L."/>
            <person name="Ettema T.J."/>
        </authorList>
    </citation>
    <scope>NUCLEOTIDE SEQUENCE</scope>
</reference>
<organism evidence="1">
    <name type="scientific">marine sediment metagenome</name>
    <dbReference type="NCBI Taxonomy" id="412755"/>
    <lineage>
        <taxon>unclassified sequences</taxon>
        <taxon>metagenomes</taxon>
        <taxon>ecological metagenomes</taxon>
    </lineage>
</organism>
<feature type="non-terminal residue" evidence="1">
    <location>
        <position position="21"/>
    </location>
</feature>
<evidence type="ECO:0000313" key="1">
    <source>
        <dbReference type="EMBL" id="KKK66618.1"/>
    </source>
</evidence>
<protein>
    <submittedName>
        <fullName evidence="1">Uncharacterized protein</fullName>
    </submittedName>
</protein>
<dbReference type="EMBL" id="LAZR01059996">
    <property type="protein sequence ID" value="KKK66618.1"/>
    <property type="molecule type" value="Genomic_DNA"/>
</dbReference>
<accession>A0A0F8XCQ0</accession>